<dbReference type="GO" id="GO:0008270">
    <property type="term" value="F:zinc ion binding"/>
    <property type="evidence" value="ECO:0007669"/>
    <property type="project" value="InterPro"/>
</dbReference>
<dbReference type="Pfam" id="PF04082">
    <property type="entry name" value="Fungal_trans"/>
    <property type="match status" value="1"/>
</dbReference>
<dbReference type="PANTHER" id="PTHR31944">
    <property type="entry name" value="HEME-RESPONSIVE ZINC FINGER TRANSCRIPTION FACTOR HAP1"/>
    <property type="match status" value="1"/>
</dbReference>
<dbReference type="Pfam" id="PF00172">
    <property type="entry name" value="Zn_clus"/>
    <property type="match status" value="1"/>
</dbReference>
<keyword evidence="10" id="KW-1185">Reference proteome</keyword>
<dbReference type="Proteomes" id="UP000011761">
    <property type="component" value="Unassembled WGS sequence"/>
</dbReference>
<dbReference type="PROSITE" id="PS50048">
    <property type="entry name" value="ZN2_CY6_FUNGAL_2"/>
    <property type="match status" value="1"/>
</dbReference>
<dbReference type="OMA" id="VYNQEMR"/>
<dbReference type="PANTHER" id="PTHR31944:SF130">
    <property type="entry name" value="ZN(II)2CYS6 TRANSCRIPTION FACTO (EUROFUNG)"/>
    <property type="match status" value="1"/>
</dbReference>
<feature type="region of interest" description="Disordered" evidence="7">
    <location>
        <begin position="698"/>
        <end position="718"/>
    </location>
</feature>
<dbReference type="KEGG" id="bcom:BAUCODRAFT_23474"/>
<evidence type="ECO:0000313" key="9">
    <source>
        <dbReference type="EMBL" id="EMC97090.1"/>
    </source>
</evidence>
<dbReference type="SMART" id="SM00906">
    <property type="entry name" value="Fungal_trans"/>
    <property type="match status" value="1"/>
</dbReference>
<feature type="region of interest" description="Disordered" evidence="7">
    <location>
        <begin position="1"/>
        <end position="21"/>
    </location>
</feature>
<keyword evidence="4" id="KW-0238">DNA-binding</keyword>
<keyword evidence="1" id="KW-0479">Metal-binding</keyword>
<dbReference type="InterPro" id="IPR036864">
    <property type="entry name" value="Zn2-C6_fun-type_DNA-bd_sf"/>
</dbReference>
<dbReference type="GO" id="GO:0006351">
    <property type="term" value="P:DNA-templated transcription"/>
    <property type="evidence" value="ECO:0007669"/>
    <property type="project" value="InterPro"/>
</dbReference>
<feature type="compositionally biased region" description="Polar residues" evidence="7">
    <location>
        <begin position="1"/>
        <end position="10"/>
    </location>
</feature>
<dbReference type="OrthoDB" id="4236860at2759"/>
<dbReference type="CDD" id="cd12148">
    <property type="entry name" value="fungal_TF_MHR"/>
    <property type="match status" value="1"/>
</dbReference>
<evidence type="ECO:0000259" key="8">
    <source>
        <dbReference type="PROSITE" id="PS50048"/>
    </source>
</evidence>
<dbReference type="GO" id="GO:0005634">
    <property type="term" value="C:nucleus"/>
    <property type="evidence" value="ECO:0007669"/>
    <property type="project" value="TreeGrafter"/>
</dbReference>
<gene>
    <name evidence="9" type="ORF">BAUCODRAFT_23474</name>
</gene>
<feature type="domain" description="Zn(2)-C6 fungal-type" evidence="8">
    <location>
        <begin position="30"/>
        <end position="62"/>
    </location>
</feature>
<sequence>MAPDVTSNVRPRSPEASLGSDRKRRRKVLSCYDCRRRKLQCDRAMPACSRCTKAGQAANCLYLDEPIEGSAELTNRGPFDGHISRPIQPGGPVGDTLARLEYQDRRIKQLETALAQASNSSAIDPTLRVRSMKLPLTPESFMPTAEPNGATINDRETMLLRGTSFKTRFHGSTHPASLIAHIPEFKVFTRETFDKHPTLHRIRQDMQALEDRTDNAGSTSRPTSGDDLKALLPEKAEADELIKLYLDSYGTIYHIVHMPSFRKEYDDLWEDRAAARPHFVAVVLLMMGATQCLTTTQPWLYFANSSAAREKAVTYIQACDDWLQAQSQKHVTAADFQIRFLLALGRVVSARKYKRAWTDAGTLLRFCMAAGLHRNPELIRKETSALDKELRRRIWAAVVELELQASFGRGMVCAPWPMQADCPPPSNISDDDIDQPSERLPNPLRIQEFTMSSYLALVNESVLLRHSINTMLNNIRQTLTFDDAKRFTEEIQAYLQAIPQWTDPRSETARALLTINLRQYLLALHDRQIRQADTMLERSFSRMILVDTATRIMKTHKSLIDKGNHALEIMCRDHLRAALSICYVATTIDLQAESGIGSFIEQHADRVMEDAISMLTDKTIRFGREQRQLWIALAAHGLWKAKKDPSRRAEYMQEAVDKITRPYYKIMACQEEGLSALQGTSVEKAVQRAVDETSNAMMEYPPLVPPTRSGEEQPAPQDAPLIDIDLDEIEAWTFDSWPFNPTEMQQAFAEPSTYYPPVS</sequence>
<evidence type="ECO:0000256" key="4">
    <source>
        <dbReference type="ARBA" id="ARBA00023125"/>
    </source>
</evidence>
<organism evidence="9 10">
    <name type="scientific">Baudoinia panamericana (strain UAMH 10762)</name>
    <name type="common">Angels' share fungus</name>
    <name type="synonym">Baudoinia compniacensis (strain UAMH 10762)</name>
    <dbReference type="NCBI Taxonomy" id="717646"/>
    <lineage>
        <taxon>Eukaryota</taxon>
        <taxon>Fungi</taxon>
        <taxon>Dikarya</taxon>
        <taxon>Ascomycota</taxon>
        <taxon>Pezizomycotina</taxon>
        <taxon>Dothideomycetes</taxon>
        <taxon>Dothideomycetidae</taxon>
        <taxon>Mycosphaerellales</taxon>
        <taxon>Teratosphaeriaceae</taxon>
        <taxon>Baudoinia</taxon>
    </lineage>
</organism>
<dbReference type="SMART" id="SM00066">
    <property type="entry name" value="GAL4"/>
    <property type="match status" value="1"/>
</dbReference>
<reference evidence="9 10" key="1">
    <citation type="journal article" date="2012" name="PLoS Pathog.">
        <title>Diverse lifestyles and strategies of plant pathogenesis encoded in the genomes of eighteen Dothideomycetes fungi.</title>
        <authorList>
            <person name="Ohm R.A."/>
            <person name="Feau N."/>
            <person name="Henrissat B."/>
            <person name="Schoch C.L."/>
            <person name="Horwitz B.A."/>
            <person name="Barry K.W."/>
            <person name="Condon B.J."/>
            <person name="Copeland A.C."/>
            <person name="Dhillon B."/>
            <person name="Glaser F."/>
            <person name="Hesse C.N."/>
            <person name="Kosti I."/>
            <person name="LaButti K."/>
            <person name="Lindquist E.A."/>
            <person name="Lucas S."/>
            <person name="Salamov A.A."/>
            <person name="Bradshaw R.E."/>
            <person name="Ciuffetti L."/>
            <person name="Hamelin R.C."/>
            <person name="Kema G.H.J."/>
            <person name="Lawrence C."/>
            <person name="Scott J.A."/>
            <person name="Spatafora J.W."/>
            <person name="Turgeon B.G."/>
            <person name="de Wit P.J.G.M."/>
            <person name="Zhong S."/>
            <person name="Goodwin S.B."/>
            <person name="Grigoriev I.V."/>
        </authorList>
    </citation>
    <scope>NUCLEOTIDE SEQUENCE [LARGE SCALE GENOMIC DNA]</scope>
    <source>
        <strain evidence="9 10">UAMH 10762</strain>
    </source>
</reference>
<evidence type="ECO:0000256" key="3">
    <source>
        <dbReference type="ARBA" id="ARBA00023015"/>
    </source>
</evidence>
<accession>M2NDV6</accession>
<keyword evidence="2" id="KW-0862">Zinc</keyword>
<keyword evidence="3" id="KW-0805">Transcription regulation</keyword>
<dbReference type="PROSITE" id="PS00463">
    <property type="entry name" value="ZN2_CY6_FUNGAL_1"/>
    <property type="match status" value="1"/>
</dbReference>
<dbReference type="InterPro" id="IPR051430">
    <property type="entry name" value="Fungal_TF_Env_Response"/>
</dbReference>
<dbReference type="EMBL" id="KB445554">
    <property type="protein sequence ID" value="EMC97090.1"/>
    <property type="molecule type" value="Genomic_DNA"/>
</dbReference>
<dbReference type="eggNOG" id="ENOG502SH73">
    <property type="taxonomic scope" value="Eukaryota"/>
</dbReference>
<dbReference type="InterPro" id="IPR007219">
    <property type="entry name" value="XnlR_reg_dom"/>
</dbReference>
<dbReference type="GO" id="GO:0000978">
    <property type="term" value="F:RNA polymerase II cis-regulatory region sequence-specific DNA binding"/>
    <property type="evidence" value="ECO:0007669"/>
    <property type="project" value="TreeGrafter"/>
</dbReference>
<evidence type="ECO:0000256" key="5">
    <source>
        <dbReference type="ARBA" id="ARBA00023163"/>
    </source>
</evidence>
<keyword evidence="5" id="KW-0804">Transcription</keyword>
<dbReference type="RefSeq" id="XP_007675118.1">
    <property type="nucleotide sequence ID" value="XM_007676928.1"/>
</dbReference>
<evidence type="ECO:0000256" key="7">
    <source>
        <dbReference type="SAM" id="MobiDB-lite"/>
    </source>
</evidence>
<dbReference type="GeneID" id="19110034"/>
<evidence type="ECO:0000256" key="2">
    <source>
        <dbReference type="ARBA" id="ARBA00022833"/>
    </source>
</evidence>
<evidence type="ECO:0000256" key="6">
    <source>
        <dbReference type="ARBA" id="ARBA00023242"/>
    </source>
</evidence>
<dbReference type="Gene3D" id="4.10.240.10">
    <property type="entry name" value="Zn(2)-C6 fungal-type DNA-binding domain"/>
    <property type="match status" value="1"/>
</dbReference>
<keyword evidence="6" id="KW-0539">Nucleus</keyword>
<dbReference type="GO" id="GO:0001228">
    <property type="term" value="F:DNA-binding transcription activator activity, RNA polymerase II-specific"/>
    <property type="evidence" value="ECO:0007669"/>
    <property type="project" value="TreeGrafter"/>
</dbReference>
<evidence type="ECO:0000256" key="1">
    <source>
        <dbReference type="ARBA" id="ARBA00022723"/>
    </source>
</evidence>
<proteinExistence type="predicted"/>
<dbReference type="CDD" id="cd00067">
    <property type="entry name" value="GAL4"/>
    <property type="match status" value="1"/>
</dbReference>
<name>M2NDV6_BAUPA</name>
<dbReference type="HOGENOM" id="CLU_007091_1_0_1"/>
<protein>
    <recommendedName>
        <fullName evidence="8">Zn(2)-C6 fungal-type domain-containing protein</fullName>
    </recommendedName>
</protein>
<dbReference type="InterPro" id="IPR001138">
    <property type="entry name" value="Zn2Cys6_DnaBD"/>
</dbReference>
<dbReference type="SUPFAM" id="SSF57701">
    <property type="entry name" value="Zn2/Cys6 DNA-binding domain"/>
    <property type="match status" value="1"/>
</dbReference>
<evidence type="ECO:0000313" key="10">
    <source>
        <dbReference type="Proteomes" id="UP000011761"/>
    </source>
</evidence>
<dbReference type="AlphaFoldDB" id="M2NDV6"/>